<dbReference type="Gene3D" id="1.10.3210.10">
    <property type="entry name" value="Hypothetical protein af1432"/>
    <property type="match status" value="1"/>
</dbReference>
<comment type="caution">
    <text evidence="2">The sequence shown here is derived from an EMBL/GenBank/DDBJ whole genome shotgun (WGS) entry which is preliminary data.</text>
</comment>
<name>A0AA37SWP0_9ALTE</name>
<protein>
    <recommendedName>
        <fullName evidence="1">HDOD domain-containing protein</fullName>
    </recommendedName>
</protein>
<organism evidence="2 3">
    <name type="scientific">Agaribacter marinus</name>
    <dbReference type="NCBI Taxonomy" id="1431249"/>
    <lineage>
        <taxon>Bacteria</taxon>
        <taxon>Pseudomonadati</taxon>
        <taxon>Pseudomonadota</taxon>
        <taxon>Gammaproteobacteria</taxon>
        <taxon>Alteromonadales</taxon>
        <taxon>Alteromonadaceae</taxon>
        <taxon>Agaribacter</taxon>
    </lineage>
</organism>
<dbReference type="PANTHER" id="PTHR33525:SF3">
    <property type="entry name" value="RIBONUCLEASE Y"/>
    <property type="match status" value="1"/>
</dbReference>
<evidence type="ECO:0000313" key="2">
    <source>
        <dbReference type="EMBL" id="GLR71038.1"/>
    </source>
</evidence>
<gene>
    <name evidence="2" type="ORF">GCM10007852_19460</name>
</gene>
<dbReference type="InterPro" id="IPR052340">
    <property type="entry name" value="RNase_Y/CdgJ"/>
</dbReference>
<dbReference type="EMBL" id="BSOT01000005">
    <property type="protein sequence ID" value="GLR71038.1"/>
    <property type="molecule type" value="Genomic_DNA"/>
</dbReference>
<dbReference type="AlphaFoldDB" id="A0AA37SWP0"/>
<accession>A0AA37SWP0</accession>
<dbReference type="PROSITE" id="PS51833">
    <property type="entry name" value="HDOD"/>
    <property type="match status" value="1"/>
</dbReference>
<feature type="domain" description="HDOD" evidence="1">
    <location>
        <begin position="13"/>
        <end position="207"/>
    </location>
</feature>
<keyword evidence="3" id="KW-1185">Reference proteome</keyword>
<reference evidence="2" key="1">
    <citation type="journal article" date="2014" name="Int. J. Syst. Evol. Microbiol.">
        <title>Complete genome sequence of Corynebacterium casei LMG S-19264T (=DSM 44701T), isolated from a smear-ripened cheese.</title>
        <authorList>
            <consortium name="US DOE Joint Genome Institute (JGI-PGF)"/>
            <person name="Walter F."/>
            <person name="Albersmeier A."/>
            <person name="Kalinowski J."/>
            <person name="Ruckert C."/>
        </authorList>
    </citation>
    <scope>NUCLEOTIDE SEQUENCE</scope>
    <source>
        <strain evidence="2">NBRC 110023</strain>
    </source>
</reference>
<dbReference type="RefSeq" id="WP_284217337.1">
    <property type="nucleotide sequence ID" value="NZ_BSOT01000005.1"/>
</dbReference>
<dbReference type="SUPFAM" id="SSF109604">
    <property type="entry name" value="HD-domain/PDEase-like"/>
    <property type="match status" value="1"/>
</dbReference>
<proteinExistence type="predicted"/>
<sequence>MSITPIVKYATKSFTLPDTCVRLRSMLDDPMSSIDDMAKVMSVDPSLSAKVLKLANSALFRFPSQVSSVPKALSIIGGEAAYNISMAETANLAFKSFASSNIDFKQFWHKAIMTGLIAQSLVQQKNIRGSERYFVVGILHHLSELVCATKLPEKYSIYKSRLGDHILPMHEQQAVFGFTFAKCSGFILQSWNLPESITEPLLTTELNTDVISQFEQAVIYISAAMAHFEIGREIFEKDELSNIIIETIGLNDYEYDIIFEFAQSESIKIASVLS</sequence>
<dbReference type="Pfam" id="PF08668">
    <property type="entry name" value="HDOD"/>
    <property type="match status" value="1"/>
</dbReference>
<dbReference type="PANTHER" id="PTHR33525">
    <property type="match status" value="1"/>
</dbReference>
<evidence type="ECO:0000259" key="1">
    <source>
        <dbReference type="PROSITE" id="PS51833"/>
    </source>
</evidence>
<reference evidence="2" key="2">
    <citation type="submission" date="2023-01" db="EMBL/GenBank/DDBJ databases">
        <title>Draft genome sequence of Agaribacter marinus strain NBRC 110023.</title>
        <authorList>
            <person name="Sun Q."/>
            <person name="Mori K."/>
        </authorList>
    </citation>
    <scope>NUCLEOTIDE SEQUENCE</scope>
    <source>
        <strain evidence="2">NBRC 110023</strain>
    </source>
</reference>
<dbReference type="InterPro" id="IPR013976">
    <property type="entry name" value="HDOD"/>
</dbReference>
<evidence type="ECO:0000313" key="3">
    <source>
        <dbReference type="Proteomes" id="UP001156601"/>
    </source>
</evidence>
<dbReference type="Proteomes" id="UP001156601">
    <property type="component" value="Unassembled WGS sequence"/>
</dbReference>